<proteinExistence type="predicted"/>
<name>A0AAD7GUB8_MYCRO</name>
<dbReference type="Proteomes" id="UP001221757">
    <property type="component" value="Unassembled WGS sequence"/>
</dbReference>
<accession>A0AAD7GUB8</accession>
<organism evidence="1 2">
    <name type="scientific">Mycena rosella</name>
    <name type="common">Pink bonnet</name>
    <name type="synonym">Agaricus rosellus</name>
    <dbReference type="NCBI Taxonomy" id="1033263"/>
    <lineage>
        <taxon>Eukaryota</taxon>
        <taxon>Fungi</taxon>
        <taxon>Dikarya</taxon>
        <taxon>Basidiomycota</taxon>
        <taxon>Agaricomycotina</taxon>
        <taxon>Agaricomycetes</taxon>
        <taxon>Agaricomycetidae</taxon>
        <taxon>Agaricales</taxon>
        <taxon>Marasmiineae</taxon>
        <taxon>Mycenaceae</taxon>
        <taxon>Mycena</taxon>
    </lineage>
</organism>
<evidence type="ECO:0000313" key="2">
    <source>
        <dbReference type="Proteomes" id="UP001221757"/>
    </source>
</evidence>
<gene>
    <name evidence="1" type="ORF">B0H17DRAFT_1037849</name>
</gene>
<sequence length="78" mass="9025">MATEPIFPPELEREIFEAAALMHPNSIPSLSHRVHIWIEPFLYIVIRIDIVPMADAVRRETKPASFFQESVRHLCSLL</sequence>
<dbReference type="EMBL" id="JARKIE010000008">
    <property type="protein sequence ID" value="KAJ7705402.1"/>
    <property type="molecule type" value="Genomic_DNA"/>
</dbReference>
<comment type="caution">
    <text evidence="1">The sequence shown here is derived from an EMBL/GenBank/DDBJ whole genome shotgun (WGS) entry which is preliminary data.</text>
</comment>
<dbReference type="AlphaFoldDB" id="A0AAD7GUB8"/>
<protein>
    <submittedName>
        <fullName evidence="1">Uncharacterized protein</fullName>
    </submittedName>
</protein>
<evidence type="ECO:0000313" key="1">
    <source>
        <dbReference type="EMBL" id="KAJ7705402.1"/>
    </source>
</evidence>
<keyword evidence="2" id="KW-1185">Reference proteome</keyword>
<reference evidence="1" key="1">
    <citation type="submission" date="2023-03" db="EMBL/GenBank/DDBJ databases">
        <title>Massive genome expansion in bonnet fungi (Mycena s.s.) driven by repeated elements and novel gene families across ecological guilds.</title>
        <authorList>
            <consortium name="Lawrence Berkeley National Laboratory"/>
            <person name="Harder C.B."/>
            <person name="Miyauchi S."/>
            <person name="Viragh M."/>
            <person name="Kuo A."/>
            <person name="Thoen E."/>
            <person name="Andreopoulos B."/>
            <person name="Lu D."/>
            <person name="Skrede I."/>
            <person name="Drula E."/>
            <person name="Henrissat B."/>
            <person name="Morin E."/>
            <person name="Kohler A."/>
            <person name="Barry K."/>
            <person name="LaButti K."/>
            <person name="Morin E."/>
            <person name="Salamov A."/>
            <person name="Lipzen A."/>
            <person name="Mereny Z."/>
            <person name="Hegedus B."/>
            <person name="Baldrian P."/>
            <person name="Stursova M."/>
            <person name="Weitz H."/>
            <person name="Taylor A."/>
            <person name="Grigoriev I.V."/>
            <person name="Nagy L.G."/>
            <person name="Martin F."/>
            <person name="Kauserud H."/>
        </authorList>
    </citation>
    <scope>NUCLEOTIDE SEQUENCE</scope>
    <source>
        <strain evidence="1">CBHHK067</strain>
    </source>
</reference>